<comment type="caution">
    <text evidence="1">The sequence shown here is derived from an EMBL/GenBank/DDBJ whole genome shotgun (WGS) entry which is preliminary data.</text>
</comment>
<protein>
    <recommendedName>
        <fullName evidence="3">F-box domain-containing protein</fullName>
    </recommendedName>
</protein>
<dbReference type="InterPro" id="IPR032675">
    <property type="entry name" value="LRR_dom_sf"/>
</dbReference>
<proteinExistence type="predicted"/>
<dbReference type="AlphaFoldDB" id="A0A1X2I1A3"/>
<name>A0A1X2I1A3_9FUNG</name>
<accession>A0A1X2I1A3</accession>
<dbReference type="Gene3D" id="3.80.10.10">
    <property type="entry name" value="Ribonuclease Inhibitor"/>
    <property type="match status" value="1"/>
</dbReference>
<evidence type="ECO:0000313" key="1">
    <source>
        <dbReference type="EMBL" id="ORZ07318.1"/>
    </source>
</evidence>
<evidence type="ECO:0000313" key="2">
    <source>
        <dbReference type="Proteomes" id="UP000193560"/>
    </source>
</evidence>
<dbReference type="SUPFAM" id="SSF52047">
    <property type="entry name" value="RNI-like"/>
    <property type="match status" value="1"/>
</dbReference>
<organism evidence="1 2">
    <name type="scientific">Absidia repens</name>
    <dbReference type="NCBI Taxonomy" id="90262"/>
    <lineage>
        <taxon>Eukaryota</taxon>
        <taxon>Fungi</taxon>
        <taxon>Fungi incertae sedis</taxon>
        <taxon>Mucoromycota</taxon>
        <taxon>Mucoromycotina</taxon>
        <taxon>Mucoromycetes</taxon>
        <taxon>Mucorales</taxon>
        <taxon>Cunninghamellaceae</taxon>
        <taxon>Absidia</taxon>
    </lineage>
</organism>
<dbReference type="Proteomes" id="UP000193560">
    <property type="component" value="Unassembled WGS sequence"/>
</dbReference>
<evidence type="ECO:0008006" key="3">
    <source>
        <dbReference type="Google" id="ProtNLM"/>
    </source>
</evidence>
<reference evidence="1 2" key="1">
    <citation type="submission" date="2016-07" db="EMBL/GenBank/DDBJ databases">
        <title>Pervasive Adenine N6-methylation of Active Genes in Fungi.</title>
        <authorList>
            <consortium name="DOE Joint Genome Institute"/>
            <person name="Mondo S.J."/>
            <person name="Dannebaum R.O."/>
            <person name="Kuo R.C."/>
            <person name="Labutti K."/>
            <person name="Haridas S."/>
            <person name="Kuo A."/>
            <person name="Salamov A."/>
            <person name="Ahrendt S.R."/>
            <person name="Lipzen A."/>
            <person name="Sullivan W."/>
            <person name="Andreopoulos W.B."/>
            <person name="Clum A."/>
            <person name="Lindquist E."/>
            <person name="Daum C."/>
            <person name="Ramamoorthy G.K."/>
            <person name="Gryganskyi A."/>
            <person name="Culley D."/>
            <person name="Magnuson J.K."/>
            <person name="James T.Y."/>
            <person name="O'Malley M.A."/>
            <person name="Stajich J.E."/>
            <person name="Spatafora J.W."/>
            <person name="Visel A."/>
            <person name="Grigoriev I.V."/>
        </authorList>
    </citation>
    <scope>NUCLEOTIDE SEQUENCE [LARGE SCALE GENOMIC DNA]</scope>
    <source>
        <strain evidence="1 2">NRRL 1336</strain>
    </source>
</reference>
<dbReference type="EMBL" id="MCGE01000035">
    <property type="protein sequence ID" value="ORZ07318.1"/>
    <property type="molecule type" value="Genomic_DNA"/>
</dbReference>
<keyword evidence="2" id="KW-1185">Reference proteome</keyword>
<sequence>MTLAGKISPFGDNNDKRRATEAVIASWPHLKKLHLGHCKFMDDATWIRFVQTHPHLVSVHLSEACLTDASLDAMAGCLRDALSSVVFTNINAISTVGVHRLIQNCKRLVRASFRQCAQILAGDFGKREMDNMRRVHNTNWELDNDEQHLVNTTTVMHLA</sequence>
<gene>
    <name evidence="1" type="ORF">BCR42DRAFT_152453</name>
</gene>